<dbReference type="GO" id="GO:0016740">
    <property type="term" value="F:transferase activity"/>
    <property type="evidence" value="ECO:0007669"/>
    <property type="project" value="UniProtKB-KW"/>
</dbReference>
<dbReference type="AlphaFoldDB" id="A0A1H8ASZ1"/>
<sequence>MITGKKTWLYLQNIFLNLVYQMIEQKIIRDIVKENFDEDVIEISTIYAGGMNFVYEVIFGHQTIMLKAYPSVRSSIAATEFEILLSGKKNGVLLPEPFFFGKKAGKGYLAYKKIEGTNLNFDLLAISEQQRFCADLVQNIAQLAKISFQYFGNITEEKKVFASWPAFLLQNIDSGLLTLREGKFIPEASLQKLTEFMLSHRLLNETVMPCLVWGDLKSENILVSNGSLAALLDFESCFSGDPLLSFGYLFAREGDSRFYKTSIAAFRRLQSFSDEDIYFYALFRFLRISKYLGSPLPTGKIREPVLNYFPGIQKILNLFKNQ</sequence>
<proteinExistence type="predicted"/>
<dbReference type="InterPro" id="IPR011009">
    <property type="entry name" value="Kinase-like_dom_sf"/>
</dbReference>
<feature type="domain" description="Aminoglycoside phosphotransferase" evidence="1">
    <location>
        <begin position="48"/>
        <end position="266"/>
    </location>
</feature>
<keyword evidence="3" id="KW-1185">Reference proteome</keyword>
<keyword evidence="2" id="KW-0808">Transferase</keyword>
<dbReference type="PANTHER" id="PTHR21310">
    <property type="entry name" value="AMINOGLYCOSIDE PHOSPHOTRANSFERASE-RELATED-RELATED"/>
    <property type="match status" value="1"/>
</dbReference>
<dbReference type="Pfam" id="PF01636">
    <property type="entry name" value="APH"/>
    <property type="match status" value="1"/>
</dbReference>
<protein>
    <submittedName>
        <fullName evidence="2">Phosphotransferase enzyme family protein</fullName>
    </submittedName>
</protein>
<gene>
    <name evidence="2" type="ORF">SAMN05192574_101621</name>
</gene>
<dbReference type="PANTHER" id="PTHR21310:SF15">
    <property type="entry name" value="AMINOGLYCOSIDE PHOSPHOTRANSFERASE DOMAIN-CONTAINING PROTEIN"/>
    <property type="match status" value="1"/>
</dbReference>
<dbReference type="InterPro" id="IPR002575">
    <property type="entry name" value="Aminoglycoside_PTrfase"/>
</dbReference>
<accession>A0A1H8ASZ1</accession>
<dbReference type="STRING" id="551995.SAMN05192574_101621"/>
<dbReference type="EMBL" id="FOCL01000001">
    <property type="protein sequence ID" value="SEM72918.1"/>
    <property type="molecule type" value="Genomic_DNA"/>
</dbReference>
<organism evidence="2 3">
    <name type="scientific">Mucilaginibacter gossypiicola</name>
    <dbReference type="NCBI Taxonomy" id="551995"/>
    <lineage>
        <taxon>Bacteria</taxon>
        <taxon>Pseudomonadati</taxon>
        <taxon>Bacteroidota</taxon>
        <taxon>Sphingobacteriia</taxon>
        <taxon>Sphingobacteriales</taxon>
        <taxon>Sphingobacteriaceae</taxon>
        <taxon>Mucilaginibacter</taxon>
    </lineage>
</organism>
<dbReference type="SUPFAM" id="SSF56112">
    <property type="entry name" value="Protein kinase-like (PK-like)"/>
    <property type="match status" value="1"/>
</dbReference>
<dbReference type="OrthoDB" id="1493312at2"/>
<evidence type="ECO:0000259" key="1">
    <source>
        <dbReference type="Pfam" id="PF01636"/>
    </source>
</evidence>
<dbReference type="Proteomes" id="UP000198942">
    <property type="component" value="Unassembled WGS sequence"/>
</dbReference>
<reference evidence="3" key="1">
    <citation type="submission" date="2016-10" db="EMBL/GenBank/DDBJ databases">
        <authorList>
            <person name="Varghese N."/>
            <person name="Submissions S."/>
        </authorList>
    </citation>
    <scope>NUCLEOTIDE SEQUENCE [LARGE SCALE GENOMIC DNA]</scope>
    <source>
        <strain evidence="3">Gh-48</strain>
    </source>
</reference>
<evidence type="ECO:0000313" key="2">
    <source>
        <dbReference type="EMBL" id="SEM72918.1"/>
    </source>
</evidence>
<evidence type="ECO:0000313" key="3">
    <source>
        <dbReference type="Proteomes" id="UP000198942"/>
    </source>
</evidence>
<name>A0A1H8ASZ1_9SPHI</name>
<dbReference type="Gene3D" id="3.90.1200.10">
    <property type="match status" value="1"/>
</dbReference>
<dbReference type="InterPro" id="IPR051678">
    <property type="entry name" value="AGP_Transferase"/>
</dbReference>